<evidence type="ECO:0000259" key="7">
    <source>
        <dbReference type="Pfam" id="PF07980"/>
    </source>
</evidence>
<dbReference type="Pfam" id="PF14322">
    <property type="entry name" value="SusD-like_3"/>
    <property type="match status" value="1"/>
</dbReference>
<dbReference type="InterPro" id="IPR033985">
    <property type="entry name" value="SusD-like_N"/>
</dbReference>
<keyword evidence="3 6" id="KW-0732">Signal</keyword>
<feature type="domain" description="SusD-like N-terminal" evidence="8">
    <location>
        <begin position="27"/>
        <end position="242"/>
    </location>
</feature>
<dbReference type="AlphaFoldDB" id="H1Y4T4"/>
<proteinExistence type="inferred from homology"/>
<gene>
    <name evidence="9" type="ORF">Mucpa_4037</name>
</gene>
<feature type="chain" id="PRO_5003558771" evidence="6">
    <location>
        <begin position="20"/>
        <end position="564"/>
    </location>
</feature>
<dbReference type="OrthoDB" id="5694214at2"/>
<dbReference type="EMBL" id="CM001403">
    <property type="protein sequence ID" value="EHQ28128.1"/>
    <property type="molecule type" value="Genomic_DNA"/>
</dbReference>
<sequence>MKRKNIYAALFFTVILAVAVSSCQKNFLDTKIDTSQTAETLNSNYSSLYGFGNAPYIYLRNEFTMIDNNLFAPVSDEAKQTASSSFVMLFNNGSWNANSNPDNYYASYYAGIRAANYFLENSGNYKSFLAMNRDTISASGKLSYQNDLLNITWYRGEAHILRAWYYFELAKRYGGVPLVTKTLSISDNTNIPKSSYDDIINFITSEVDNFKDSVQVNWKTSSFTNNDGRLSKGAALALKARALLFAASPLHNSTNNVTRWQNAASALHDLVVFGQGAGQYALDGNYRNYFLLNNPLTSAETIWAIRYQANNTLETQNYPITTQGGASGITPSQNLVDDYEYTSTPDATNPYSNRDPRLGFSIVTNNSTWNSRTINEAPGGTDDMSITNTSRTGYYLKKFVNDNLNLTQGQTAVHNFPIFRYGEVLLEYAEAMNEAYGPDNANGYGLTARQALNMVRSRTGVQMPLVTVADQASFRTAVKHERRIELAFEDYRYWDLLRWKDAATVLNQAIRGVAVGKDASGKFTYNSNVVVENRVFDATKMYYYPLPQTEVSKSNGILIQNQGW</sequence>
<dbReference type="eggNOG" id="COG1435">
    <property type="taxonomic scope" value="Bacteria"/>
</dbReference>
<organism evidence="9 10">
    <name type="scientific">Mucilaginibacter paludis DSM 18603</name>
    <dbReference type="NCBI Taxonomy" id="714943"/>
    <lineage>
        <taxon>Bacteria</taxon>
        <taxon>Pseudomonadati</taxon>
        <taxon>Bacteroidota</taxon>
        <taxon>Sphingobacteriia</taxon>
        <taxon>Sphingobacteriales</taxon>
        <taxon>Sphingobacteriaceae</taxon>
        <taxon>Mucilaginibacter</taxon>
    </lineage>
</organism>
<dbReference type="Proteomes" id="UP000002774">
    <property type="component" value="Chromosome"/>
</dbReference>
<evidence type="ECO:0000313" key="9">
    <source>
        <dbReference type="EMBL" id="EHQ28128.1"/>
    </source>
</evidence>
<dbReference type="Pfam" id="PF07980">
    <property type="entry name" value="SusD_RagB"/>
    <property type="match status" value="1"/>
</dbReference>
<reference evidence="9" key="1">
    <citation type="submission" date="2011-09" db="EMBL/GenBank/DDBJ databases">
        <title>The permanent draft genome of Mucilaginibacter paludis DSM 18603.</title>
        <authorList>
            <consortium name="US DOE Joint Genome Institute (JGI-PGF)"/>
            <person name="Lucas S."/>
            <person name="Han J."/>
            <person name="Lapidus A."/>
            <person name="Bruce D."/>
            <person name="Goodwin L."/>
            <person name="Pitluck S."/>
            <person name="Peters L."/>
            <person name="Kyrpides N."/>
            <person name="Mavromatis K."/>
            <person name="Ivanova N."/>
            <person name="Mikhailova N."/>
            <person name="Held B."/>
            <person name="Detter J.C."/>
            <person name="Tapia R."/>
            <person name="Han C."/>
            <person name="Land M."/>
            <person name="Hauser L."/>
            <person name="Markowitz V."/>
            <person name="Cheng J.-F."/>
            <person name="Hugenholtz P."/>
            <person name="Woyke T."/>
            <person name="Wu D."/>
            <person name="Tindall B."/>
            <person name="Brambilla E."/>
            <person name="Klenk H.-P."/>
            <person name="Eisen J.A."/>
        </authorList>
    </citation>
    <scope>NUCLEOTIDE SEQUENCE [LARGE SCALE GENOMIC DNA]</scope>
    <source>
        <strain evidence="9">DSM 18603</strain>
    </source>
</reference>
<name>H1Y4T4_9SPHI</name>
<evidence type="ECO:0000313" key="10">
    <source>
        <dbReference type="Proteomes" id="UP000002774"/>
    </source>
</evidence>
<keyword evidence="5" id="KW-0998">Cell outer membrane</keyword>
<dbReference type="STRING" id="714943.Mucpa_4037"/>
<dbReference type="RefSeq" id="WP_008508874.1">
    <property type="nucleotide sequence ID" value="NZ_CM001403.1"/>
</dbReference>
<evidence type="ECO:0000256" key="1">
    <source>
        <dbReference type="ARBA" id="ARBA00004442"/>
    </source>
</evidence>
<keyword evidence="4" id="KW-0472">Membrane</keyword>
<evidence type="ECO:0000259" key="8">
    <source>
        <dbReference type="Pfam" id="PF14322"/>
    </source>
</evidence>
<keyword evidence="10" id="KW-1185">Reference proteome</keyword>
<evidence type="ECO:0000256" key="4">
    <source>
        <dbReference type="ARBA" id="ARBA00023136"/>
    </source>
</evidence>
<dbReference type="PROSITE" id="PS51257">
    <property type="entry name" value="PROKAR_LIPOPROTEIN"/>
    <property type="match status" value="1"/>
</dbReference>
<dbReference type="HOGENOM" id="CLU_015553_0_3_10"/>
<dbReference type="GO" id="GO:0009279">
    <property type="term" value="C:cell outer membrane"/>
    <property type="evidence" value="ECO:0007669"/>
    <property type="project" value="UniProtKB-SubCell"/>
</dbReference>
<feature type="signal peptide" evidence="6">
    <location>
        <begin position="1"/>
        <end position="19"/>
    </location>
</feature>
<evidence type="ECO:0000256" key="6">
    <source>
        <dbReference type="SAM" id="SignalP"/>
    </source>
</evidence>
<dbReference type="InterPro" id="IPR012944">
    <property type="entry name" value="SusD_RagB_dom"/>
</dbReference>
<protein>
    <submittedName>
        <fullName evidence="9">RagB/SusD domain-containing protein</fullName>
    </submittedName>
</protein>
<accession>H1Y4T4</accession>
<comment type="subcellular location">
    <subcellularLocation>
        <location evidence="1">Cell outer membrane</location>
    </subcellularLocation>
</comment>
<evidence type="ECO:0000256" key="5">
    <source>
        <dbReference type="ARBA" id="ARBA00023237"/>
    </source>
</evidence>
<feature type="domain" description="RagB/SusD" evidence="7">
    <location>
        <begin position="300"/>
        <end position="564"/>
    </location>
</feature>
<evidence type="ECO:0000256" key="3">
    <source>
        <dbReference type="ARBA" id="ARBA00022729"/>
    </source>
</evidence>
<comment type="similarity">
    <text evidence="2">Belongs to the SusD family.</text>
</comment>
<dbReference type="SUPFAM" id="SSF48452">
    <property type="entry name" value="TPR-like"/>
    <property type="match status" value="1"/>
</dbReference>
<dbReference type="Gene3D" id="1.25.40.390">
    <property type="match status" value="1"/>
</dbReference>
<dbReference type="InterPro" id="IPR011990">
    <property type="entry name" value="TPR-like_helical_dom_sf"/>
</dbReference>
<evidence type="ECO:0000256" key="2">
    <source>
        <dbReference type="ARBA" id="ARBA00006275"/>
    </source>
</evidence>